<dbReference type="PANTHER" id="PTHR42643:SF30">
    <property type="entry name" value="IONOTROPIC RECEPTOR 40A-RELATED"/>
    <property type="match status" value="1"/>
</dbReference>
<dbReference type="AlphaFoldDB" id="A0ABD2NAH5"/>
<keyword evidence="3 8" id="KW-0812">Transmembrane</keyword>
<gene>
    <name evidence="9" type="ORF">HHI36_020357</name>
</gene>
<feature type="transmembrane region" description="Helical" evidence="8">
    <location>
        <begin position="345"/>
        <end position="367"/>
    </location>
</feature>
<dbReference type="Proteomes" id="UP001516400">
    <property type="component" value="Unassembled WGS sequence"/>
</dbReference>
<evidence type="ECO:0000256" key="7">
    <source>
        <dbReference type="ARBA" id="ARBA00023180"/>
    </source>
</evidence>
<dbReference type="GO" id="GO:0005886">
    <property type="term" value="C:plasma membrane"/>
    <property type="evidence" value="ECO:0007669"/>
    <property type="project" value="UniProtKB-SubCell"/>
</dbReference>
<feature type="transmembrane region" description="Helical" evidence="8">
    <location>
        <begin position="279"/>
        <end position="302"/>
    </location>
</feature>
<evidence type="ECO:0000256" key="8">
    <source>
        <dbReference type="SAM" id="Phobius"/>
    </source>
</evidence>
<keyword evidence="5 8" id="KW-0472">Membrane</keyword>
<evidence type="ECO:0000256" key="2">
    <source>
        <dbReference type="ARBA" id="ARBA00022475"/>
    </source>
</evidence>
<evidence type="ECO:0000256" key="1">
    <source>
        <dbReference type="ARBA" id="ARBA00004651"/>
    </source>
</evidence>
<comment type="caution">
    <text evidence="9">The sequence shown here is derived from an EMBL/GenBank/DDBJ whole genome shotgun (WGS) entry which is preliminary data.</text>
</comment>
<keyword evidence="6" id="KW-0675">Receptor</keyword>
<evidence type="ECO:0000256" key="3">
    <source>
        <dbReference type="ARBA" id="ARBA00022692"/>
    </source>
</evidence>
<comment type="subcellular location">
    <subcellularLocation>
        <location evidence="1">Cell membrane</location>
        <topology evidence="1">Multi-pass membrane protein</topology>
    </subcellularLocation>
</comment>
<evidence type="ECO:0000313" key="10">
    <source>
        <dbReference type="Proteomes" id="UP001516400"/>
    </source>
</evidence>
<evidence type="ECO:0008006" key="11">
    <source>
        <dbReference type="Google" id="ProtNLM"/>
    </source>
</evidence>
<keyword evidence="10" id="KW-1185">Reference proteome</keyword>
<evidence type="ECO:0000256" key="4">
    <source>
        <dbReference type="ARBA" id="ARBA00022989"/>
    </source>
</evidence>
<evidence type="ECO:0000256" key="5">
    <source>
        <dbReference type="ARBA" id="ARBA00023136"/>
    </source>
</evidence>
<name>A0ABD2NAH5_9CUCU</name>
<organism evidence="9 10">
    <name type="scientific">Cryptolaemus montrouzieri</name>
    <dbReference type="NCBI Taxonomy" id="559131"/>
    <lineage>
        <taxon>Eukaryota</taxon>
        <taxon>Metazoa</taxon>
        <taxon>Ecdysozoa</taxon>
        <taxon>Arthropoda</taxon>
        <taxon>Hexapoda</taxon>
        <taxon>Insecta</taxon>
        <taxon>Pterygota</taxon>
        <taxon>Neoptera</taxon>
        <taxon>Endopterygota</taxon>
        <taxon>Coleoptera</taxon>
        <taxon>Polyphaga</taxon>
        <taxon>Cucujiformia</taxon>
        <taxon>Coccinelloidea</taxon>
        <taxon>Coccinellidae</taxon>
        <taxon>Scymninae</taxon>
        <taxon>Scymnini</taxon>
        <taxon>Cryptolaemus</taxon>
    </lineage>
</organism>
<keyword evidence="4 8" id="KW-1133">Transmembrane helix</keyword>
<protein>
    <recommendedName>
        <fullName evidence="11">Ionotropic receptor</fullName>
    </recommendedName>
</protein>
<proteinExistence type="predicted"/>
<feature type="transmembrane region" description="Helical" evidence="8">
    <location>
        <begin position="520"/>
        <end position="541"/>
    </location>
</feature>
<dbReference type="EMBL" id="JABFTP020000083">
    <property type="protein sequence ID" value="KAL3275604.1"/>
    <property type="molecule type" value="Genomic_DNA"/>
</dbReference>
<sequence length="552" mass="64568">MLVAPTSNIQNLFLCINRLIFMEINGEESNAVFLTGSYEIDYPAIRYPNLSDAHFNQFMINRAERSAKHPIKTTVFLIDKKKIYPDFLEYFDGLYFSPFFNPKAKYIVVDEDLSANLAQEMKSFSMINVIFLQPSSGEIRVVPPFKDKKFSSNISELEYAGKCNNMRPRVLQSSAEFFEREDREFWKGWNLNICYRDNCNNCGYNNEYKILDIIFDTLQMKRKYLPWNQYFNICEITFGRLLRTDQPNVEYTFPYLDDAMWWFIPRPELKLIEWFPFRIFSLLLWGLSISCLLIITIVWLLVKNTFGGSISLIDNLKIMKIFSILFLEQSTNWISRSTSETQLKLLCIFLAFMLNAIYKGKLLYVLLGKEWVNHNFTIEQFFHQIVPVGYSITDISPKAFTGFSLIPRKCNTSFECLKRAAFKKEFPVIAFGNDERDARPYLFDESGRYLLKKLTPAFSKSKSVAMVIPGHPFFHIFNKYIFYLLEHGFVEYITRSNVELSTELILENEVLGLEHIEAPALLWILGITLAIFAFVVEYFNLSLSKILGRKTK</sequence>
<dbReference type="InterPro" id="IPR052192">
    <property type="entry name" value="Insect_Ionotropic_Sensory_Rcpt"/>
</dbReference>
<evidence type="ECO:0000313" key="9">
    <source>
        <dbReference type="EMBL" id="KAL3275604.1"/>
    </source>
</evidence>
<keyword evidence="7" id="KW-0325">Glycoprotein</keyword>
<accession>A0ABD2NAH5</accession>
<keyword evidence="2" id="KW-1003">Cell membrane</keyword>
<evidence type="ECO:0000256" key="6">
    <source>
        <dbReference type="ARBA" id="ARBA00023170"/>
    </source>
</evidence>
<dbReference type="PANTHER" id="PTHR42643">
    <property type="entry name" value="IONOTROPIC RECEPTOR 20A-RELATED"/>
    <property type="match status" value="1"/>
</dbReference>
<reference evidence="9 10" key="1">
    <citation type="journal article" date="2021" name="BMC Biol.">
        <title>Horizontally acquired antibacterial genes associated with adaptive radiation of ladybird beetles.</title>
        <authorList>
            <person name="Li H.S."/>
            <person name="Tang X.F."/>
            <person name="Huang Y.H."/>
            <person name="Xu Z.Y."/>
            <person name="Chen M.L."/>
            <person name="Du X.Y."/>
            <person name="Qiu B.Y."/>
            <person name="Chen P.T."/>
            <person name="Zhang W."/>
            <person name="Slipinski A."/>
            <person name="Escalona H.E."/>
            <person name="Waterhouse R.M."/>
            <person name="Zwick A."/>
            <person name="Pang H."/>
        </authorList>
    </citation>
    <scope>NUCLEOTIDE SEQUENCE [LARGE SCALE GENOMIC DNA]</scope>
    <source>
        <strain evidence="9">SYSU2018</strain>
    </source>
</reference>